<name>A0A495VV54_9PSEU</name>
<keyword evidence="3 7" id="KW-0812">Transmembrane</keyword>
<feature type="transmembrane region" description="Helical" evidence="7">
    <location>
        <begin position="253"/>
        <end position="271"/>
    </location>
</feature>
<dbReference type="Pfam" id="PF07690">
    <property type="entry name" value="MFS_1"/>
    <property type="match status" value="1"/>
</dbReference>
<evidence type="ECO:0000256" key="2">
    <source>
        <dbReference type="ARBA" id="ARBA00022448"/>
    </source>
</evidence>
<evidence type="ECO:0000313" key="9">
    <source>
        <dbReference type="EMBL" id="RKT52750.1"/>
    </source>
</evidence>
<dbReference type="InterPro" id="IPR036259">
    <property type="entry name" value="MFS_trans_sf"/>
</dbReference>
<evidence type="ECO:0000259" key="8">
    <source>
        <dbReference type="PROSITE" id="PS50850"/>
    </source>
</evidence>
<keyword evidence="2" id="KW-0813">Transport</keyword>
<dbReference type="Gene3D" id="1.20.1250.20">
    <property type="entry name" value="MFS general substrate transporter like domains"/>
    <property type="match status" value="1"/>
</dbReference>
<feature type="compositionally biased region" description="Low complexity" evidence="6">
    <location>
        <begin position="509"/>
        <end position="524"/>
    </location>
</feature>
<evidence type="ECO:0000256" key="6">
    <source>
        <dbReference type="SAM" id="MobiDB-lite"/>
    </source>
</evidence>
<evidence type="ECO:0000256" key="4">
    <source>
        <dbReference type="ARBA" id="ARBA00022989"/>
    </source>
</evidence>
<dbReference type="CDD" id="cd17321">
    <property type="entry name" value="MFS_MMR_MDR_like"/>
    <property type="match status" value="1"/>
</dbReference>
<feature type="transmembrane region" description="Helical" evidence="7">
    <location>
        <begin position="223"/>
        <end position="241"/>
    </location>
</feature>
<dbReference type="InterPro" id="IPR020846">
    <property type="entry name" value="MFS_dom"/>
</dbReference>
<dbReference type="PANTHER" id="PTHR23501">
    <property type="entry name" value="MAJOR FACILITATOR SUPERFAMILY"/>
    <property type="match status" value="1"/>
</dbReference>
<organism evidence="9 10">
    <name type="scientific">Saccharothrix australiensis</name>
    <dbReference type="NCBI Taxonomy" id="2072"/>
    <lineage>
        <taxon>Bacteria</taxon>
        <taxon>Bacillati</taxon>
        <taxon>Actinomycetota</taxon>
        <taxon>Actinomycetes</taxon>
        <taxon>Pseudonocardiales</taxon>
        <taxon>Pseudonocardiaceae</taxon>
        <taxon>Saccharothrix</taxon>
    </lineage>
</organism>
<keyword evidence="4 7" id="KW-1133">Transmembrane helix</keyword>
<evidence type="ECO:0000256" key="3">
    <source>
        <dbReference type="ARBA" id="ARBA00022692"/>
    </source>
</evidence>
<feature type="transmembrane region" description="Helical" evidence="7">
    <location>
        <begin position="76"/>
        <end position="95"/>
    </location>
</feature>
<evidence type="ECO:0000256" key="1">
    <source>
        <dbReference type="ARBA" id="ARBA00004429"/>
    </source>
</evidence>
<gene>
    <name evidence="9" type="ORF">C8E97_1274</name>
</gene>
<comment type="caution">
    <text evidence="9">The sequence shown here is derived from an EMBL/GenBank/DDBJ whole genome shotgun (WGS) entry which is preliminary data.</text>
</comment>
<evidence type="ECO:0000256" key="5">
    <source>
        <dbReference type="ARBA" id="ARBA00023136"/>
    </source>
</evidence>
<feature type="transmembrane region" description="Helical" evidence="7">
    <location>
        <begin position="486"/>
        <end position="504"/>
    </location>
</feature>
<feature type="transmembrane region" description="Helical" evidence="7">
    <location>
        <begin position="174"/>
        <end position="192"/>
    </location>
</feature>
<evidence type="ECO:0000256" key="7">
    <source>
        <dbReference type="SAM" id="Phobius"/>
    </source>
</evidence>
<dbReference type="Gene3D" id="1.20.1720.10">
    <property type="entry name" value="Multidrug resistance protein D"/>
    <property type="match status" value="1"/>
</dbReference>
<evidence type="ECO:0000313" key="10">
    <source>
        <dbReference type="Proteomes" id="UP000282084"/>
    </source>
</evidence>
<feature type="transmembrane region" description="Helical" evidence="7">
    <location>
        <begin position="416"/>
        <end position="441"/>
    </location>
</feature>
<dbReference type="GO" id="GO:0022857">
    <property type="term" value="F:transmembrane transporter activity"/>
    <property type="evidence" value="ECO:0007669"/>
    <property type="project" value="InterPro"/>
</dbReference>
<protein>
    <submittedName>
        <fullName evidence="9">MFS transporter</fullName>
    </submittedName>
</protein>
<feature type="transmembrane region" description="Helical" evidence="7">
    <location>
        <begin position="387"/>
        <end position="409"/>
    </location>
</feature>
<dbReference type="GO" id="GO:0005886">
    <property type="term" value="C:plasma membrane"/>
    <property type="evidence" value="ECO:0007669"/>
    <property type="project" value="UniProtKB-SubCell"/>
</dbReference>
<reference evidence="9 10" key="1">
    <citation type="submission" date="2018-10" db="EMBL/GenBank/DDBJ databases">
        <title>Sequencing the genomes of 1000 actinobacteria strains.</title>
        <authorList>
            <person name="Klenk H.-P."/>
        </authorList>
    </citation>
    <scope>NUCLEOTIDE SEQUENCE [LARGE SCALE GENOMIC DNA]</scope>
    <source>
        <strain evidence="9 10">DSM 43800</strain>
    </source>
</reference>
<proteinExistence type="predicted"/>
<dbReference type="RefSeq" id="WP_121002528.1">
    <property type="nucleotide sequence ID" value="NZ_RBXO01000001.1"/>
</dbReference>
<sequence>MTSRRLAIGAGALAVLLGALDAYVVVGVLVDMVRDLGIPVNHLERATPVVTGYLLGYVAGMPLLGQLSDRFGRRLVLQLCLVGFGVGSAVTALAGDLPLLVAGRVVQGLAGGALLPVTMALVGDLWDARRRAGALGVVGAAQELGSVLGTLYGVGVASLFNAWSAAESLEPQSWRWVFWVNLPLALVAMAVVQRTVPGGSRSGGSVPGGSGSGGADRPVRIDFVGGGLLALALSLLVVGLYNPDPEHAVLPPWGWPVLGAALVVFVGFAWWERRSDVRLLDPAGVAVRPFLAALAVSLAAGAALMVTLVDVELFAQTVLRRDSAAAVSLLARFLVALPVGALVGGWLAGRLGDRWVSFAGMAVACAAYALIARWPADVAQSVLDRDLALAGFGLGLVIAPVSAAVLRVVPEARHGVASAAVVVARMTGMLVGVAALSAWGLHRFRELTAGLDTPLPFGVSPEEFRRRAEAYQRALSDALLTEYHEIFLITAVICGVGAVVALLLPSTGPWSTSGPAGSSASGAEARPHRDG</sequence>
<feature type="transmembrane region" description="Helical" evidence="7">
    <location>
        <begin position="46"/>
        <end position="64"/>
    </location>
</feature>
<accession>A0A495VV54</accession>
<keyword evidence="10" id="KW-1185">Reference proteome</keyword>
<dbReference type="EMBL" id="RBXO01000001">
    <property type="protein sequence ID" value="RKT52750.1"/>
    <property type="molecule type" value="Genomic_DNA"/>
</dbReference>
<feature type="transmembrane region" description="Helical" evidence="7">
    <location>
        <begin position="355"/>
        <end position="375"/>
    </location>
</feature>
<keyword evidence="5 7" id="KW-0472">Membrane</keyword>
<feature type="transmembrane region" description="Helical" evidence="7">
    <location>
        <begin position="101"/>
        <end position="122"/>
    </location>
</feature>
<feature type="domain" description="Major facilitator superfamily (MFS) profile" evidence="8">
    <location>
        <begin position="7"/>
        <end position="509"/>
    </location>
</feature>
<feature type="region of interest" description="Disordered" evidence="6">
    <location>
        <begin position="509"/>
        <end position="531"/>
    </location>
</feature>
<dbReference type="Proteomes" id="UP000282084">
    <property type="component" value="Unassembled WGS sequence"/>
</dbReference>
<dbReference type="PANTHER" id="PTHR23501:SF191">
    <property type="entry name" value="VACUOLAR BASIC AMINO ACID TRANSPORTER 4"/>
    <property type="match status" value="1"/>
</dbReference>
<dbReference type="AlphaFoldDB" id="A0A495VV54"/>
<dbReference type="PROSITE" id="PS50850">
    <property type="entry name" value="MFS"/>
    <property type="match status" value="1"/>
</dbReference>
<feature type="transmembrane region" description="Helical" evidence="7">
    <location>
        <begin position="291"/>
        <end position="309"/>
    </location>
</feature>
<dbReference type="InterPro" id="IPR011701">
    <property type="entry name" value="MFS"/>
</dbReference>
<comment type="subcellular location">
    <subcellularLocation>
        <location evidence="1">Cell inner membrane</location>
        <topology evidence="1">Multi-pass membrane protein</topology>
    </subcellularLocation>
</comment>
<dbReference type="SUPFAM" id="SSF103473">
    <property type="entry name" value="MFS general substrate transporter"/>
    <property type="match status" value="2"/>
</dbReference>
<dbReference type="OrthoDB" id="3453194at2"/>
<feature type="transmembrane region" description="Helical" evidence="7">
    <location>
        <begin position="329"/>
        <end position="348"/>
    </location>
</feature>